<name>A0AAW0G405_9APHY</name>
<sequence>MYPRLNRSKFIVLLYGEASNRTLPLYQASSPMARNRRKQARRLTPAHTSGKCGVLFPLANEDTSFILTCSKVVLTLGSRCPKHEEEYHESIRTYTYWEKIGDTLANPAFISSGAVKRLYSPVEVEARLKLVEDYKVALIQKVAGRAKQKTPPCLDFRLMLL</sequence>
<organism evidence="1 2">
    <name type="scientific">Cerrena zonata</name>
    <dbReference type="NCBI Taxonomy" id="2478898"/>
    <lineage>
        <taxon>Eukaryota</taxon>
        <taxon>Fungi</taxon>
        <taxon>Dikarya</taxon>
        <taxon>Basidiomycota</taxon>
        <taxon>Agaricomycotina</taxon>
        <taxon>Agaricomycetes</taxon>
        <taxon>Polyporales</taxon>
        <taxon>Cerrenaceae</taxon>
        <taxon>Cerrena</taxon>
    </lineage>
</organism>
<dbReference type="AlphaFoldDB" id="A0AAW0G405"/>
<comment type="caution">
    <text evidence="1">The sequence shown here is derived from an EMBL/GenBank/DDBJ whole genome shotgun (WGS) entry which is preliminary data.</text>
</comment>
<evidence type="ECO:0000313" key="2">
    <source>
        <dbReference type="Proteomes" id="UP001385951"/>
    </source>
</evidence>
<dbReference type="EMBL" id="JASBNA010000019">
    <property type="protein sequence ID" value="KAK7685880.1"/>
    <property type="molecule type" value="Genomic_DNA"/>
</dbReference>
<protein>
    <submittedName>
        <fullName evidence="1">Uncharacterized protein</fullName>
    </submittedName>
</protein>
<reference evidence="1 2" key="1">
    <citation type="submission" date="2022-09" db="EMBL/GenBank/DDBJ databases">
        <authorList>
            <person name="Palmer J.M."/>
        </authorList>
    </citation>
    <scope>NUCLEOTIDE SEQUENCE [LARGE SCALE GENOMIC DNA]</scope>
    <source>
        <strain evidence="1 2">DSM 7382</strain>
    </source>
</reference>
<accession>A0AAW0G405</accession>
<gene>
    <name evidence="1" type="ORF">QCA50_011227</name>
</gene>
<evidence type="ECO:0000313" key="1">
    <source>
        <dbReference type="EMBL" id="KAK7685880.1"/>
    </source>
</evidence>
<keyword evidence="2" id="KW-1185">Reference proteome</keyword>
<proteinExistence type="predicted"/>
<dbReference type="Proteomes" id="UP001385951">
    <property type="component" value="Unassembled WGS sequence"/>
</dbReference>